<keyword evidence="4" id="KW-1185">Reference proteome</keyword>
<gene>
    <name evidence="3" type="ORF">VQ02_17210</name>
</gene>
<dbReference type="SUPFAM" id="SSF54427">
    <property type="entry name" value="NTF2-like"/>
    <property type="match status" value="1"/>
</dbReference>
<dbReference type="RefSeq" id="WP_048445427.1">
    <property type="nucleotide sequence ID" value="NZ_LABY01000115.1"/>
</dbReference>
<protein>
    <submittedName>
        <fullName evidence="3">Ketosteroid isomerase</fullName>
    </submittedName>
</protein>
<feature type="signal peptide" evidence="1">
    <location>
        <begin position="1"/>
        <end position="34"/>
    </location>
</feature>
<keyword evidence="1" id="KW-0732">Signal</keyword>
<accession>A0A0J6SJX8</accession>
<feature type="chain" id="PRO_5005281179" evidence="1">
    <location>
        <begin position="35"/>
        <end position="175"/>
    </location>
</feature>
<dbReference type="OrthoDB" id="1450423at2"/>
<dbReference type="Gene3D" id="3.10.450.50">
    <property type="match status" value="1"/>
</dbReference>
<dbReference type="Proteomes" id="UP000035955">
    <property type="component" value="Unassembled WGS sequence"/>
</dbReference>
<evidence type="ECO:0000256" key="1">
    <source>
        <dbReference type="SAM" id="SignalP"/>
    </source>
</evidence>
<dbReference type="AlphaFoldDB" id="A0A0J6SJX8"/>
<dbReference type="Pfam" id="PF12680">
    <property type="entry name" value="SnoaL_2"/>
    <property type="match status" value="1"/>
</dbReference>
<evidence type="ECO:0000313" key="4">
    <source>
        <dbReference type="Proteomes" id="UP000035955"/>
    </source>
</evidence>
<evidence type="ECO:0000313" key="3">
    <source>
        <dbReference type="EMBL" id="KMO35565.1"/>
    </source>
</evidence>
<dbReference type="PATRIC" id="fig|298794.3.peg.532"/>
<evidence type="ECO:0000259" key="2">
    <source>
        <dbReference type="Pfam" id="PF12680"/>
    </source>
</evidence>
<sequence length="175" mass="19125">MTKILPFRLAVPVRRFALAAAVALSVTPTLVASASSDTAVTTRNETIVREAFQRWAAGASIFPTLLAPDVVWTIPGSGPVAGTYRGLTDFVERASRPLLSRLATPLVPQLHHIWAVADKVIVRFDASATTTGGRPYRNQYVWIFRMKDGVVAEAEAFLDLAAYHQVVDNNPPRQQ</sequence>
<proteinExistence type="predicted"/>
<keyword evidence="3" id="KW-0413">Isomerase</keyword>
<dbReference type="PANTHER" id="PTHR41252">
    <property type="entry name" value="BLR2505 PROTEIN"/>
    <property type="match status" value="1"/>
</dbReference>
<name>A0A0J6SJX8_9HYPH</name>
<reference evidence="3 4" key="1">
    <citation type="submission" date="2015-03" db="EMBL/GenBank/DDBJ databases">
        <title>Genome sequencing of Methylobacterium variabile DSM 16961.</title>
        <authorList>
            <person name="Chaudhry V."/>
            <person name="Patil P.B."/>
        </authorList>
    </citation>
    <scope>NUCLEOTIDE SEQUENCE [LARGE SCALE GENOMIC DNA]</scope>
    <source>
        <strain evidence="3 4">DSM 16961</strain>
    </source>
</reference>
<comment type="caution">
    <text evidence="3">The sequence shown here is derived from an EMBL/GenBank/DDBJ whole genome shotgun (WGS) entry which is preliminary data.</text>
</comment>
<dbReference type="InterPro" id="IPR037401">
    <property type="entry name" value="SnoaL-like"/>
</dbReference>
<dbReference type="GO" id="GO:0016853">
    <property type="term" value="F:isomerase activity"/>
    <property type="evidence" value="ECO:0007669"/>
    <property type="project" value="UniProtKB-KW"/>
</dbReference>
<dbReference type="InterPro" id="IPR032710">
    <property type="entry name" value="NTF2-like_dom_sf"/>
</dbReference>
<dbReference type="PANTHER" id="PTHR41252:SF1">
    <property type="entry name" value="BLR2505 PROTEIN"/>
    <property type="match status" value="1"/>
</dbReference>
<organism evidence="3 4">
    <name type="scientific">Methylobacterium variabile</name>
    <dbReference type="NCBI Taxonomy" id="298794"/>
    <lineage>
        <taxon>Bacteria</taxon>
        <taxon>Pseudomonadati</taxon>
        <taxon>Pseudomonadota</taxon>
        <taxon>Alphaproteobacteria</taxon>
        <taxon>Hyphomicrobiales</taxon>
        <taxon>Methylobacteriaceae</taxon>
        <taxon>Methylobacterium</taxon>
    </lineage>
</organism>
<feature type="domain" description="SnoaL-like" evidence="2">
    <location>
        <begin position="49"/>
        <end position="153"/>
    </location>
</feature>
<dbReference type="EMBL" id="LABY01000115">
    <property type="protein sequence ID" value="KMO35565.1"/>
    <property type="molecule type" value="Genomic_DNA"/>
</dbReference>